<dbReference type="Proteomes" id="UP000315400">
    <property type="component" value="Unassembled WGS sequence"/>
</dbReference>
<dbReference type="AlphaFoldDB" id="A0A540VPI4"/>
<protein>
    <recommendedName>
        <fullName evidence="3">HK97 gp10 family phage protein</fullName>
    </recommendedName>
</protein>
<accession>A0A540VPI4</accession>
<proteinExistence type="predicted"/>
<evidence type="ECO:0000313" key="1">
    <source>
        <dbReference type="EMBL" id="TQE98655.1"/>
    </source>
</evidence>
<dbReference type="Pfam" id="PF04883">
    <property type="entry name" value="HK97-gp10_like"/>
    <property type="match status" value="1"/>
</dbReference>
<evidence type="ECO:0000313" key="2">
    <source>
        <dbReference type="Proteomes" id="UP000315400"/>
    </source>
</evidence>
<organism evidence="1 2">
    <name type="scientific">Spiribacter salinus</name>
    <dbReference type="NCBI Taxonomy" id="1335746"/>
    <lineage>
        <taxon>Bacteria</taxon>
        <taxon>Pseudomonadati</taxon>
        <taxon>Pseudomonadota</taxon>
        <taxon>Gammaproteobacteria</taxon>
        <taxon>Chromatiales</taxon>
        <taxon>Ectothiorhodospiraceae</taxon>
        <taxon>Spiribacter</taxon>
    </lineage>
</organism>
<dbReference type="NCBIfam" id="TIGR01725">
    <property type="entry name" value="phge_HK97_gp10"/>
    <property type="match status" value="1"/>
</dbReference>
<reference evidence="1 2" key="1">
    <citation type="submission" date="2019-06" db="EMBL/GenBank/DDBJ databases">
        <title>Metagenome assembled Genome of Spiribacter salinus SL48-SHIP from the microbial mat of Salt Lake 48 (Novosibirsk region, Russia).</title>
        <authorList>
            <person name="Shipova A."/>
            <person name="Rozanov A.S."/>
            <person name="Bryanskaya A.V."/>
            <person name="Peltek S.E."/>
        </authorList>
    </citation>
    <scope>NUCLEOTIDE SEQUENCE [LARGE SCALE GENOMIC DNA]</scope>
    <source>
        <strain evidence="1">SL48-SHIP-2</strain>
    </source>
</reference>
<comment type="caution">
    <text evidence="1">The sequence shown here is derived from an EMBL/GenBank/DDBJ whole genome shotgun (WGS) entry which is preliminary data.</text>
</comment>
<evidence type="ECO:0008006" key="3">
    <source>
        <dbReference type="Google" id="ProtNLM"/>
    </source>
</evidence>
<sequence length="153" mass="16997">MASKLSGDRRLRRTLRRIEPTTGKRVSAAVQRTGQAIEADMIRMAPVDEGDLVRSIFAKSGRDGLTVVVGPGAKSVSISKNPFREASLGINSKTRRERYFNFFKGYWIEFGTSKMPPQPFSQPAFDLNQSFGLKQIRSAIKVSLKDASSGRTR</sequence>
<dbReference type="InterPro" id="IPR010064">
    <property type="entry name" value="HK97-gp10_tail"/>
</dbReference>
<gene>
    <name evidence="1" type="ORF">FKY71_12665</name>
</gene>
<name>A0A540VPI4_9GAMM</name>
<dbReference type="EMBL" id="VIFK01000159">
    <property type="protein sequence ID" value="TQE98655.1"/>
    <property type="molecule type" value="Genomic_DNA"/>
</dbReference>